<accession>A0A1H4WSK1</accession>
<name>A0A1H4WSK1_TSUTY</name>
<evidence type="ECO:0000313" key="3">
    <source>
        <dbReference type="Proteomes" id="UP000182241"/>
    </source>
</evidence>
<protein>
    <submittedName>
        <fullName evidence="2">Uncharacterized protein</fullName>
    </submittedName>
</protein>
<dbReference type="Proteomes" id="UP000182241">
    <property type="component" value="Unassembled WGS sequence"/>
</dbReference>
<sequence length="403" mass="44465">MTTSAQRYREHRVWETLRLKREALEAARYGDAGTEQKRQDVLEWLTEAEKTRTTSQPALYLSALEQLGQALNELPIGDAEFRQYISVTRQPQNPQYVWKLEAALRELPLPPPKGLAQSYVQLLDDEVAVRTVRLDELESRIAETEEGLRQRLVKLNELDTDLDALHERIEQERAAIADVSSTAESRISSDWDDALAAWKARRSETDEKNDAEALTRIATLGAIAKAGEALAEHAAGDLSATDWTQRATRERKTAVGMRWGGIFVFVLAVALGGFIVKEAIGKNFDLTVGDAILRSSVAIVVATFGALLLRESSRHFREADTAEDVALSLRALAPFYAGSGEEIRLDARRQVGDAVLVKNVLSRFAHRDAAKHAADPTGLELSTLIDQATKALKGEKDGAKPSS</sequence>
<keyword evidence="1" id="KW-1133">Transmembrane helix</keyword>
<dbReference type="EMBL" id="FNSA01000003">
    <property type="protein sequence ID" value="SEC96327.1"/>
    <property type="molecule type" value="Genomic_DNA"/>
</dbReference>
<proteinExistence type="predicted"/>
<dbReference type="OrthoDB" id="5070163at2"/>
<gene>
    <name evidence="2" type="ORF">SAMN04489793_3659</name>
</gene>
<keyword evidence="3" id="KW-1185">Reference proteome</keyword>
<keyword evidence="1" id="KW-0812">Transmembrane</keyword>
<organism evidence="2 3">
    <name type="scientific">Tsukamurella tyrosinosolvens</name>
    <dbReference type="NCBI Taxonomy" id="57704"/>
    <lineage>
        <taxon>Bacteria</taxon>
        <taxon>Bacillati</taxon>
        <taxon>Actinomycetota</taxon>
        <taxon>Actinomycetes</taxon>
        <taxon>Mycobacteriales</taxon>
        <taxon>Tsukamurellaceae</taxon>
        <taxon>Tsukamurella</taxon>
    </lineage>
</organism>
<evidence type="ECO:0000256" key="1">
    <source>
        <dbReference type="SAM" id="Phobius"/>
    </source>
</evidence>
<feature type="transmembrane region" description="Helical" evidence="1">
    <location>
        <begin position="291"/>
        <end position="309"/>
    </location>
</feature>
<dbReference type="RefSeq" id="WP_074850687.1">
    <property type="nucleotide sequence ID" value="NZ_CBDRGN010000003.1"/>
</dbReference>
<feature type="transmembrane region" description="Helical" evidence="1">
    <location>
        <begin position="255"/>
        <end position="276"/>
    </location>
</feature>
<evidence type="ECO:0000313" key="2">
    <source>
        <dbReference type="EMBL" id="SEC96327.1"/>
    </source>
</evidence>
<reference evidence="3" key="1">
    <citation type="submission" date="2016-10" db="EMBL/GenBank/DDBJ databases">
        <authorList>
            <person name="Varghese N."/>
            <person name="Submissions S."/>
        </authorList>
    </citation>
    <scope>NUCLEOTIDE SEQUENCE [LARGE SCALE GENOMIC DNA]</scope>
    <source>
        <strain evidence="3">DSM 44234</strain>
    </source>
</reference>
<keyword evidence="1" id="KW-0472">Membrane</keyword>
<dbReference type="AlphaFoldDB" id="A0A1H4WSK1"/>